<dbReference type="Proteomes" id="UP001218412">
    <property type="component" value="Chromosome"/>
</dbReference>
<dbReference type="InterPro" id="IPR013320">
    <property type="entry name" value="ConA-like_dom_sf"/>
</dbReference>
<dbReference type="Gene3D" id="2.60.120.200">
    <property type="match status" value="1"/>
</dbReference>
<feature type="domain" description="GH16" evidence="3">
    <location>
        <begin position="13"/>
        <end position="322"/>
    </location>
</feature>
<reference evidence="4 5" key="1">
    <citation type="submission" date="2021-01" db="EMBL/GenBank/DDBJ databases">
        <title>Biogeographic distribution of Paracoccus.</title>
        <authorList>
            <person name="Hollensteiner J."/>
            <person name="Leineberger J."/>
            <person name="Brinkhoff T."/>
            <person name="Daniel R."/>
        </authorList>
    </citation>
    <scope>NUCLEOTIDE SEQUENCE [LARGE SCALE GENOMIC DNA]</scope>
    <source>
        <strain evidence="4 5">LMG25392</strain>
    </source>
</reference>
<evidence type="ECO:0000256" key="1">
    <source>
        <dbReference type="ARBA" id="ARBA00006865"/>
    </source>
</evidence>
<dbReference type="EMBL" id="CP067134">
    <property type="protein sequence ID" value="WCR10818.1"/>
    <property type="molecule type" value="Genomic_DNA"/>
</dbReference>
<dbReference type="SUPFAM" id="SSF51120">
    <property type="entry name" value="beta-Roll"/>
    <property type="match status" value="3"/>
</dbReference>
<dbReference type="Pfam" id="PF00353">
    <property type="entry name" value="HemolysinCabind"/>
    <property type="match status" value="3"/>
</dbReference>
<dbReference type="PRINTS" id="PR00313">
    <property type="entry name" value="CABNDNGRPT"/>
</dbReference>
<feature type="region of interest" description="Disordered" evidence="2">
    <location>
        <begin position="669"/>
        <end position="731"/>
    </location>
</feature>
<sequence length="860" mass="91939">MALSSAYELVFRDDFDGTLNAYGDGRGLWSTSGRRDDLMTNGPQSVFLSDATRTQDGRAVGIDPLKVSNGSLNIGSGVIPDDKLDLVRDALAGVGRADQAGQVRYYTGMVSTAETWAQAYGYYEITAEIPVGKGHWPAFWLAPAGIGWPPEIDIFEIYSKGVGAPTGKDNTFSSAAFFDRTDIAGNQTQDVDWTNPHDPDADGNPRAPMVKQLSGGEQYIFQHTTDALQEFGADLHDGKWTWAAEWTPDHIAFHFGRDRESMVEIYRSPVPEDLTTPMYVIINDQIGSTWGWNPVDGLDHLTFAPGNDFKIDSVAVYALKPTHEIRADGIGAVVVDDETGSRIVGSAGDDVIVTGGGAGQDFVSLGGGRDILHVTRGTGNAIVSDFGADDLIVLEGFHFDGAQDAKTRLTQVGNDVWLANGAYPSDPQTIVFRDTRAEAFQIDQFAVRWSVTPNVWTSGTRDARRIADADGDGLIAAGDDGDRMTDTGGIGRGAITLRGGAGGDEFFVYRRDTLVTDMPVGGVDLVHALHNFTLPDHVENLTALPGARRAVFTGNAGDNRIEGNSHANTLRGGQGDDLIVTVDGDDVIVHAFGDGHDVVLGFDASDRIRLTGYAVGDAADLLSRLRQDGAHVHLDLGEGGSISFRDTELSAFGDGSFEIAAGGGRAFGQTVADPLAQPGESRAGTAEDHDPPRADPPIPDQPAPPDPDRSGMNLQGHDHGERLRGGSLDDMLRGGAGDDLLRGLDGDDWLDGRTGRNHLNGGAGQDTLVAQGCGDRLYGEEGEDLFILTACASNTEIMDFAPGDRLDISRIAQAAEDVRLTQAGNWLRLWVQPDEDGDWQDIAGIRLADPTQVWDALQFG</sequence>
<comment type="similarity">
    <text evidence="1">Belongs to the glycosyl hydrolase 16 family.</text>
</comment>
<feature type="compositionally biased region" description="Pro residues" evidence="2">
    <location>
        <begin position="694"/>
        <end position="705"/>
    </location>
</feature>
<dbReference type="PANTHER" id="PTHR10963">
    <property type="entry name" value="GLYCOSYL HYDROLASE-RELATED"/>
    <property type="match status" value="1"/>
</dbReference>
<organism evidence="4 5">
    <name type="scientific">Paracoccus stylophorae</name>
    <dbReference type="NCBI Taxonomy" id="659350"/>
    <lineage>
        <taxon>Bacteria</taxon>
        <taxon>Pseudomonadati</taxon>
        <taxon>Pseudomonadota</taxon>
        <taxon>Alphaproteobacteria</taxon>
        <taxon>Rhodobacterales</taxon>
        <taxon>Paracoccaceae</taxon>
        <taxon>Paracoccus</taxon>
    </lineage>
</organism>
<proteinExistence type="inferred from homology"/>
<dbReference type="InterPro" id="IPR000757">
    <property type="entry name" value="Beta-glucanase-like"/>
</dbReference>
<dbReference type="Gene3D" id="2.150.10.10">
    <property type="entry name" value="Serralysin-like metalloprotease, C-terminal"/>
    <property type="match status" value="2"/>
</dbReference>
<dbReference type="SUPFAM" id="SSF49899">
    <property type="entry name" value="Concanavalin A-like lectins/glucanases"/>
    <property type="match status" value="1"/>
</dbReference>
<evidence type="ECO:0000313" key="4">
    <source>
        <dbReference type="EMBL" id="WCR10818.1"/>
    </source>
</evidence>
<evidence type="ECO:0000259" key="3">
    <source>
        <dbReference type="PROSITE" id="PS51762"/>
    </source>
</evidence>
<gene>
    <name evidence="4" type="ORF">JHW45_17590</name>
</gene>
<evidence type="ECO:0000256" key="2">
    <source>
        <dbReference type="SAM" id="MobiDB-lite"/>
    </source>
</evidence>
<dbReference type="InterPro" id="IPR050546">
    <property type="entry name" value="Glycosyl_Hydrlase_16"/>
</dbReference>
<evidence type="ECO:0000313" key="5">
    <source>
        <dbReference type="Proteomes" id="UP001218412"/>
    </source>
</evidence>
<name>A0ABY7SVC4_9RHOB</name>
<dbReference type="RefSeq" id="WP_272858899.1">
    <property type="nucleotide sequence ID" value="NZ_CP067134.1"/>
</dbReference>
<accession>A0ABY7SVC4</accession>
<keyword evidence="5" id="KW-1185">Reference proteome</keyword>
<dbReference type="InterPro" id="IPR001343">
    <property type="entry name" value="Hemolysn_Ca-bd"/>
</dbReference>
<dbReference type="PANTHER" id="PTHR10963:SF60">
    <property type="entry name" value="GRAM-NEGATIVE BACTERIA-BINDING PROTEIN 1-RELATED"/>
    <property type="match status" value="1"/>
</dbReference>
<protein>
    <submittedName>
        <fullName evidence="4">Family 16 glycosylhydrolase</fullName>
    </submittedName>
</protein>
<dbReference type="PROSITE" id="PS51762">
    <property type="entry name" value="GH16_2"/>
    <property type="match status" value="1"/>
</dbReference>
<dbReference type="InterPro" id="IPR011049">
    <property type="entry name" value="Serralysin-like_metalloprot_C"/>
</dbReference>